<evidence type="ECO:0000256" key="2">
    <source>
        <dbReference type="ARBA" id="ARBA00007487"/>
    </source>
</evidence>
<comment type="catalytic activity">
    <reaction evidence="7 8">
        <text>2 cob(II)alamin + reduced [electron-transfer flavoprotein] + 2 ATP = 2 adenosylcob(III)alamin + 2 triphosphate + oxidized [electron-transfer flavoprotein] + 3 H(+)</text>
        <dbReference type="Rhea" id="RHEA:28671"/>
        <dbReference type="Rhea" id="RHEA-COMP:10685"/>
        <dbReference type="Rhea" id="RHEA-COMP:10686"/>
        <dbReference type="ChEBI" id="CHEBI:15378"/>
        <dbReference type="ChEBI" id="CHEBI:16304"/>
        <dbReference type="ChEBI" id="CHEBI:18036"/>
        <dbReference type="ChEBI" id="CHEBI:18408"/>
        <dbReference type="ChEBI" id="CHEBI:30616"/>
        <dbReference type="ChEBI" id="CHEBI:57692"/>
        <dbReference type="ChEBI" id="CHEBI:58307"/>
        <dbReference type="EC" id="2.5.1.17"/>
    </reaction>
</comment>
<dbReference type="CDD" id="cd00561">
    <property type="entry name" value="CobA_ACA"/>
    <property type="match status" value="1"/>
</dbReference>
<dbReference type="PIRSF" id="PIRSF015617">
    <property type="entry name" value="Adensltrnsf_CobA"/>
    <property type="match status" value="1"/>
</dbReference>
<keyword evidence="8" id="KW-0169">Cobalamin biosynthesis</keyword>
<keyword evidence="8" id="KW-0547">Nucleotide-binding</keyword>
<evidence type="ECO:0000256" key="3">
    <source>
        <dbReference type="ARBA" id="ARBA00012454"/>
    </source>
</evidence>
<keyword evidence="8 10" id="KW-0808">Transferase</keyword>
<comment type="function">
    <text evidence="5 8">Required for both de novo synthesis of the corrin ring for the assimilation of exogenous corrinoids. Participates in the adenosylation of a variety of incomplete and complete corrinoids.</text>
</comment>
<evidence type="ECO:0000256" key="1">
    <source>
        <dbReference type="ARBA" id="ARBA00005121"/>
    </source>
</evidence>
<feature type="domain" description="Cob(I)alamin adenosyltransferase N-terminal" evidence="9">
    <location>
        <begin position="1"/>
        <end position="26"/>
    </location>
</feature>
<dbReference type="AlphaFoldDB" id="A0A9X1W3J1"/>
<gene>
    <name evidence="10" type="primary">cobO</name>
    <name evidence="10" type="ORF">MST27_13405</name>
</gene>
<protein>
    <recommendedName>
        <fullName evidence="3 8">Corrinoid adenosyltransferase</fullName>
        <ecNumber evidence="3 8">2.5.1.17</ecNumber>
    </recommendedName>
    <alternativeName>
        <fullName evidence="8">Cob(II)alamin adenosyltransferase</fullName>
    </alternativeName>
    <alternativeName>
        <fullName evidence="8">Cob(II)yrinic acid a,c-diamide adenosyltransferase</fullName>
    </alternativeName>
</protein>
<dbReference type="RefSeq" id="WP_243606445.1">
    <property type="nucleotide sequence ID" value="NZ_JALGRD010000007.1"/>
</dbReference>
<comment type="caution">
    <text evidence="10">The sequence shown here is derived from an EMBL/GenBank/DDBJ whole genome shotgun (WGS) entry which is preliminary data.</text>
</comment>
<evidence type="ECO:0000259" key="9">
    <source>
        <dbReference type="Pfam" id="PF12557"/>
    </source>
</evidence>
<dbReference type="InterPro" id="IPR025826">
    <property type="entry name" value="Co_AT_N_dom"/>
</dbReference>
<comment type="subcellular location">
    <subcellularLocation>
        <location evidence="8">Cytoplasm</location>
    </subcellularLocation>
</comment>
<sequence length="203" mass="22189">MTESAERDARHRARMQRKKAVVDEKIAAAQDEYGLLLVHTGNGKGKSSSAFGMVARALGHGIKVGVVQFIKGAASTGEENFFRRFPEDVRYHVMGEGFTWETQDRQRDIAKAGEAWAVAVELLSDPQIGLVVLDELNIALKYGYLELDTVLADIESRPLLQHVVVTGRGAPPALIEAADTVTEMSLVKHAFKSGVKAQKGIEF</sequence>
<dbReference type="NCBIfam" id="NF004637">
    <property type="entry name" value="PRK05986.1"/>
    <property type="match status" value="1"/>
</dbReference>
<organism evidence="10 11">
    <name type="scientific">Stutzerimonas marianensis</name>
    <dbReference type="NCBI Taxonomy" id="2929513"/>
    <lineage>
        <taxon>Bacteria</taxon>
        <taxon>Pseudomonadati</taxon>
        <taxon>Pseudomonadota</taxon>
        <taxon>Gammaproteobacteria</taxon>
        <taxon>Pseudomonadales</taxon>
        <taxon>Pseudomonadaceae</taxon>
        <taxon>Stutzerimonas</taxon>
    </lineage>
</organism>
<dbReference type="Pfam" id="PF02572">
    <property type="entry name" value="CobA_CobO_BtuR"/>
    <property type="match status" value="1"/>
</dbReference>
<dbReference type="Proteomes" id="UP001139682">
    <property type="component" value="Unassembled WGS sequence"/>
</dbReference>
<dbReference type="NCBIfam" id="TIGR00708">
    <property type="entry name" value="cobA"/>
    <property type="match status" value="1"/>
</dbReference>
<evidence type="ECO:0000256" key="7">
    <source>
        <dbReference type="ARBA" id="ARBA00048692"/>
    </source>
</evidence>
<evidence type="ECO:0000256" key="5">
    <source>
        <dbReference type="ARBA" id="ARBA00024929"/>
    </source>
</evidence>
<comment type="catalytic activity">
    <reaction evidence="6 8">
        <text>2 cob(II)yrinate a,c diamide + reduced [electron-transfer flavoprotein] + 2 ATP = 2 adenosylcob(III)yrinate a,c-diamide + 2 triphosphate + oxidized [electron-transfer flavoprotein] + 3 H(+)</text>
        <dbReference type="Rhea" id="RHEA:11528"/>
        <dbReference type="Rhea" id="RHEA-COMP:10685"/>
        <dbReference type="Rhea" id="RHEA-COMP:10686"/>
        <dbReference type="ChEBI" id="CHEBI:15378"/>
        <dbReference type="ChEBI" id="CHEBI:18036"/>
        <dbReference type="ChEBI" id="CHEBI:30616"/>
        <dbReference type="ChEBI" id="CHEBI:57692"/>
        <dbReference type="ChEBI" id="CHEBI:58307"/>
        <dbReference type="ChEBI" id="CHEBI:58503"/>
        <dbReference type="ChEBI" id="CHEBI:58537"/>
        <dbReference type="EC" id="2.5.1.17"/>
    </reaction>
</comment>
<accession>A0A9X1W3J1</accession>
<name>A0A9X1W3J1_9GAMM</name>
<keyword evidence="8" id="KW-0963">Cytoplasm</keyword>
<reference evidence="10" key="1">
    <citation type="submission" date="2022-03" db="EMBL/GenBank/DDBJ databases">
        <title>Pseudomonas marianensis sp. nov., a marine bacterium isolated from deep-sea sediments of the Mariana Trench.</title>
        <authorList>
            <person name="Wei Y."/>
        </authorList>
    </citation>
    <scope>NUCLEOTIDE SEQUENCE</scope>
    <source>
        <strain evidence="10">PS1</strain>
    </source>
</reference>
<dbReference type="InterPro" id="IPR003724">
    <property type="entry name" value="CblAdoTrfase_CobA"/>
</dbReference>
<dbReference type="GO" id="GO:0005524">
    <property type="term" value="F:ATP binding"/>
    <property type="evidence" value="ECO:0007669"/>
    <property type="project" value="UniProtKB-UniRule"/>
</dbReference>
<dbReference type="PANTHER" id="PTHR46638">
    <property type="entry name" value="CORRINOID ADENOSYLTRANSFERASE"/>
    <property type="match status" value="1"/>
</dbReference>
<comment type="pathway">
    <text evidence="1 8">Cofactor biosynthesis; adenosylcobalamin biosynthesis; adenosylcobalamin from cob(II)yrinate a,c-diamide: step 2/7.</text>
</comment>
<keyword evidence="11" id="KW-1185">Reference proteome</keyword>
<dbReference type="InterPro" id="IPR027417">
    <property type="entry name" value="P-loop_NTPase"/>
</dbReference>
<dbReference type="Gene3D" id="3.40.50.300">
    <property type="entry name" value="P-loop containing nucleotide triphosphate hydrolases"/>
    <property type="match status" value="1"/>
</dbReference>
<dbReference type="SUPFAM" id="SSF52540">
    <property type="entry name" value="P-loop containing nucleoside triphosphate hydrolases"/>
    <property type="match status" value="1"/>
</dbReference>
<dbReference type="Pfam" id="PF12557">
    <property type="entry name" value="Co_AT_N"/>
    <property type="match status" value="1"/>
</dbReference>
<dbReference type="GO" id="GO:0005737">
    <property type="term" value="C:cytoplasm"/>
    <property type="evidence" value="ECO:0007669"/>
    <property type="project" value="UniProtKB-SubCell"/>
</dbReference>
<proteinExistence type="inferred from homology"/>
<evidence type="ECO:0000256" key="8">
    <source>
        <dbReference type="PIRNR" id="PIRNR015617"/>
    </source>
</evidence>
<keyword evidence="8" id="KW-0067">ATP-binding</keyword>
<dbReference type="GO" id="GO:0009236">
    <property type="term" value="P:cobalamin biosynthetic process"/>
    <property type="evidence" value="ECO:0007669"/>
    <property type="project" value="UniProtKB-UniRule"/>
</dbReference>
<dbReference type="GO" id="GO:0006779">
    <property type="term" value="P:porphyrin-containing compound biosynthetic process"/>
    <property type="evidence" value="ECO:0007669"/>
    <property type="project" value="UniProtKB-UniRule"/>
</dbReference>
<evidence type="ECO:0000256" key="4">
    <source>
        <dbReference type="ARBA" id="ARBA00023244"/>
    </source>
</evidence>
<dbReference type="EMBL" id="JALGRD010000007">
    <property type="protein sequence ID" value="MCJ0974371.1"/>
    <property type="molecule type" value="Genomic_DNA"/>
</dbReference>
<dbReference type="PANTHER" id="PTHR46638:SF1">
    <property type="entry name" value="CORRINOID ADENOSYLTRANSFERASE"/>
    <property type="match status" value="1"/>
</dbReference>
<keyword evidence="4 8" id="KW-0627">Porphyrin biosynthesis</keyword>
<comment type="similarity">
    <text evidence="2 8">Belongs to the Cob(I)alamin adenosyltransferase family.</text>
</comment>
<dbReference type="EC" id="2.5.1.17" evidence="3 8"/>
<dbReference type="GO" id="GO:0008817">
    <property type="term" value="F:corrinoid adenosyltransferase activity"/>
    <property type="evidence" value="ECO:0007669"/>
    <property type="project" value="UniProtKB-UniRule"/>
</dbReference>
<evidence type="ECO:0000256" key="6">
    <source>
        <dbReference type="ARBA" id="ARBA00048555"/>
    </source>
</evidence>
<evidence type="ECO:0000313" key="11">
    <source>
        <dbReference type="Proteomes" id="UP001139682"/>
    </source>
</evidence>
<evidence type="ECO:0000313" key="10">
    <source>
        <dbReference type="EMBL" id="MCJ0974371.1"/>
    </source>
</evidence>